<evidence type="ECO:0000313" key="7">
    <source>
        <dbReference type="Proteomes" id="UP000005408"/>
    </source>
</evidence>
<feature type="signal peptide" evidence="4">
    <location>
        <begin position="1"/>
        <end position="19"/>
    </location>
</feature>
<protein>
    <recommendedName>
        <fullName evidence="5">CUB domain-containing protein</fullName>
    </recommendedName>
</protein>
<proteinExistence type="predicted"/>
<dbReference type="InterPro" id="IPR000859">
    <property type="entry name" value="CUB_dom"/>
</dbReference>
<dbReference type="GO" id="GO:0005615">
    <property type="term" value="C:extracellular space"/>
    <property type="evidence" value="ECO:0007669"/>
    <property type="project" value="TreeGrafter"/>
</dbReference>
<dbReference type="SMART" id="SM00042">
    <property type="entry name" value="CUB"/>
    <property type="match status" value="1"/>
</dbReference>
<dbReference type="PANTHER" id="PTHR24255:SF31">
    <property type="entry name" value="CUBILIN-LIKE PROTEIN"/>
    <property type="match status" value="1"/>
</dbReference>
<dbReference type="InterPro" id="IPR035914">
    <property type="entry name" value="Sperma_CUB_dom_sf"/>
</dbReference>
<keyword evidence="7" id="KW-1185">Reference proteome</keyword>
<dbReference type="Pfam" id="PF00431">
    <property type="entry name" value="CUB"/>
    <property type="match status" value="1"/>
</dbReference>
<dbReference type="PROSITE" id="PS01180">
    <property type="entry name" value="CUB"/>
    <property type="match status" value="1"/>
</dbReference>
<comment type="caution">
    <text evidence="2">Lacks conserved residue(s) required for the propagation of feature annotation.</text>
</comment>
<evidence type="ECO:0000256" key="1">
    <source>
        <dbReference type="ARBA" id="ARBA00023157"/>
    </source>
</evidence>
<dbReference type="CDD" id="cd00041">
    <property type="entry name" value="CUB"/>
    <property type="match status" value="1"/>
</dbReference>
<feature type="chain" id="PRO_5036488912" description="CUB domain-containing protein" evidence="4">
    <location>
        <begin position="20"/>
        <end position="387"/>
    </location>
</feature>
<accession>A0A8W8JXB4</accession>
<keyword evidence="1" id="KW-1015">Disulfide bond</keyword>
<feature type="transmembrane region" description="Helical" evidence="3">
    <location>
        <begin position="272"/>
        <end position="294"/>
    </location>
</feature>
<dbReference type="AlphaFoldDB" id="A0A8W8JXB4"/>
<dbReference type="Gene3D" id="2.60.120.290">
    <property type="entry name" value="Spermadhesin, CUB domain"/>
    <property type="match status" value="1"/>
</dbReference>
<reference evidence="6" key="1">
    <citation type="submission" date="2022-08" db="UniProtKB">
        <authorList>
            <consortium name="EnsemblMetazoa"/>
        </authorList>
    </citation>
    <scope>IDENTIFICATION</scope>
    <source>
        <strain evidence="6">05x7-T-G4-1.051#20</strain>
    </source>
</reference>
<sequence>MNLLPLFCLIHSMIGETISFHQDIKASKNRSSGAFTSPGYPGKYPNDVHYTWTLTTGDSNAAVVLNITDFSVVQYLFTSKCEDYLQIERIEPNYALIMKRCGEITPFNIVYTGNIFFVTFVSDNIHNARGFNLSWKVYIRDTTTTKPTTTTTKITTFKTTEEQTKTTTETTKTTTPRTTNSPNQIIKSTREIHALSSALMTLNQKQPVTHTNGYFTRDAEVNVTNNKAHSTTETRGTMLTKTDSMKKTTILMTTQQTTKQNNAIEALGTNEIIYLVAGIGVVELTLVALGIYIVKQRRANTRHLNAGKSDKEKNRPVSRKSVTSVGNIYESIPMEHFSIKDAIPEEDESVYTEVPEHMYDKTFEHRPRVNVNANLYQLISELKTKNR</sequence>
<evidence type="ECO:0000313" key="6">
    <source>
        <dbReference type="EnsemblMetazoa" id="G20938.1:cds"/>
    </source>
</evidence>
<evidence type="ECO:0000259" key="5">
    <source>
        <dbReference type="PROSITE" id="PS01180"/>
    </source>
</evidence>
<name>A0A8W8JXB4_MAGGI</name>
<keyword evidence="3" id="KW-1133">Transmembrane helix</keyword>
<dbReference type="SUPFAM" id="SSF49854">
    <property type="entry name" value="Spermadhesin, CUB domain"/>
    <property type="match status" value="1"/>
</dbReference>
<keyword evidence="3" id="KW-0812">Transmembrane</keyword>
<dbReference type="PANTHER" id="PTHR24255">
    <property type="entry name" value="COMPLEMENT COMPONENT 1, S SUBCOMPONENT-RELATED"/>
    <property type="match status" value="1"/>
</dbReference>
<evidence type="ECO:0000256" key="2">
    <source>
        <dbReference type="PROSITE-ProRule" id="PRU00059"/>
    </source>
</evidence>
<dbReference type="EnsemblMetazoa" id="G20938.1">
    <property type="protein sequence ID" value="G20938.1:cds"/>
    <property type="gene ID" value="G20938"/>
</dbReference>
<feature type="domain" description="CUB" evidence="5">
    <location>
        <begin position="20"/>
        <end position="138"/>
    </location>
</feature>
<organism evidence="6 7">
    <name type="scientific">Magallana gigas</name>
    <name type="common">Pacific oyster</name>
    <name type="synonym">Crassostrea gigas</name>
    <dbReference type="NCBI Taxonomy" id="29159"/>
    <lineage>
        <taxon>Eukaryota</taxon>
        <taxon>Metazoa</taxon>
        <taxon>Spiralia</taxon>
        <taxon>Lophotrochozoa</taxon>
        <taxon>Mollusca</taxon>
        <taxon>Bivalvia</taxon>
        <taxon>Autobranchia</taxon>
        <taxon>Pteriomorphia</taxon>
        <taxon>Ostreida</taxon>
        <taxon>Ostreoidea</taxon>
        <taxon>Ostreidae</taxon>
        <taxon>Magallana</taxon>
    </lineage>
</organism>
<keyword evidence="4" id="KW-0732">Signal</keyword>
<dbReference type="Proteomes" id="UP000005408">
    <property type="component" value="Unassembled WGS sequence"/>
</dbReference>
<evidence type="ECO:0000256" key="4">
    <source>
        <dbReference type="SAM" id="SignalP"/>
    </source>
</evidence>
<evidence type="ECO:0000256" key="3">
    <source>
        <dbReference type="SAM" id="Phobius"/>
    </source>
</evidence>
<keyword evidence="3" id="KW-0472">Membrane</keyword>
<dbReference type="GO" id="GO:0004252">
    <property type="term" value="F:serine-type endopeptidase activity"/>
    <property type="evidence" value="ECO:0007669"/>
    <property type="project" value="TreeGrafter"/>
</dbReference>